<dbReference type="STRING" id="448386.A0A2V3IRA8"/>
<evidence type="ECO:0000313" key="11">
    <source>
        <dbReference type="Proteomes" id="UP000247409"/>
    </source>
</evidence>
<evidence type="ECO:0000256" key="8">
    <source>
        <dbReference type="ARBA" id="ARBA00023163"/>
    </source>
</evidence>
<evidence type="ECO:0000256" key="1">
    <source>
        <dbReference type="ARBA" id="ARBA00004123"/>
    </source>
</evidence>
<keyword evidence="5" id="KW-0963">Cytoplasm</keyword>
<evidence type="ECO:0000256" key="5">
    <source>
        <dbReference type="ARBA" id="ARBA00022490"/>
    </source>
</evidence>
<keyword evidence="7" id="KW-0943">RNA-mediated gene silencing</keyword>
<evidence type="ECO:0000256" key="3">
    <source>
        <dbReference type="ARBA" id="ARBA00008030"/>
    </source>
</evidence>
<dbReference type="EMBL" id="NBIV01000115">
    <property type="protein sequence ID" value="PXF43690.1"/>
    <property type="molecule type" value="Genomic_DNA"/>
</dbReference>
<proteinExistence type="inferred from homology"/>
<dbReference type="AlphaFoldDB" id="A0A2V3IRA8"/>
<evidence type="ECO:0000256" key="9">
    <source>
        <dbReference type="ARBA" id="ARBA00023242"/>
    </source>
</evidence>
<gene>
    <name evidence="10" type="ORF">BWQ96_06595</name>
</gene>
<protein>
    <recommendedName>
        <fullName evidence="4">CCR4-NOT transcription complex subunit 11</fullName>
    </recommendedName>
</protein>
<accession>A0A2V3IRA8</accession>
<evidence type="ECO:0000256" key="2">
    <source>
        <dbReference type="ARBA" id="ARBA00004496"/>
    </source>
</evidence>
<dbReference type="PANTHER" id="PTHR15975">
    <property type="entry name" value="CCR4-NOT TRANSCRIPTION COMPLEX SUBUNIT 11"/>
    <property type="match status" value="1"/>
</dbReference>
<comment type="subcellular location">
    <subcellularLocation>
        <location evidence="2">Cytoplasm</location>
    </subcellularLocation>
    <subcellularLocation>
        <location evidence="1">Nucleus</location>
    </subcellularLocation>
</comment>
<name>A0A2V3IRA8_9FLOR</name>
<comment type="similarity">
    <text evidence="3">Belongs to the CNOT11 family.</text>
</comment>
<keyword evidence="8" id="KW-0804">Transcription</keyword>
<dbReference type="GO" id="GO:0005737">
    <property type="term" value="C:cytoplasm"/>
    <property type="evidence" value="ECO:0007669"/>
    <property type="project" value="UniProtKB-SubCell"/>
</dbReference>
<evidence type="ECO:0000313" key="10">
    <source>
        <dbReference type="EMBL" id="PXF43690.1"/>
    </source>
</evidence>
<keyword evidence="6" id="KW-0805">Transcription regulation</keyword>
<dbReference type="Proteomes" id="UP000247409">
    <property type="component" value="Unassembled WGS sequence"/>
</dbReference>
<organism evidence="10 11">
    <name type="scientific">Gracilariopsis chorda</name>
    <dbReference type="NCBI Taxonomy" id="448386"/>
    <lineage>
        <taxon>Eukaryota</taxon>
        <taxon>Rhodophyta</taxon>
        <taxon>Florideophyceae</taxon>
        <taxon>Rhodymeniophycidae</taxon>
        <taxon>Gracilariales</taxon>
        <taxon>Gracilariaceae</taxon>
        <taxon>Gracilariopsis</taxon>
    </lineage>
</organism>
<dbReference type="Pfam" id="PF10155">
    <property type="entry name" value="CNOT11"/>
    <property type="match status" value="1"/>
</dbReference>
<dbReference type="GO" id="GO:0005634">
    <property type="term" value="C:nucleus"/>
    <property type="evidence" value="ECO:0007669"/>
    <property type="project" value="UniProtKB-SubCell"/>
</dbReference>
<reference evidence="10 11" key="1">
    <citation type="journal article" date="2018" name="Mol. Biol. Evol.">
        <title>Analysis of the draft genome of the red seaweed Gracilariopsis chorda provides insights into genome size evolution in Rhodophyta.</title>
        <authorList>
            <person name="Lee J."/>
            <person name="Yang E.C."/>
            <person name="Graf L."/>
            <person name="Yang J.H."/>
            <person name="Qiu H."/>
            <person name="Zel Zion U."/>
            <person name="Chan C.X."/>
            <person name="Stephens T.G."/>
            <person name="Weber A.P.M."/>
            <person name="Boo G.H."/>
            <person name="Boo S.M."/>
            <person name="Kim K.M."/>
            <person name="Shin Y."/>
            <person name="Jung M."/>
            <person name="Lee S.J."/>
            <person name="Yim H.S."/>
            <person name="Lee J.H."/>
            <person name="Bhattacharya D."/>
            <person name="Yoon H.S."/>
        </authorList>
    </citation>
    <scope>NUCLEOTIDE SEQUENCE [LARGE SCALE GENOMIC DNA]</scope>
    <source>
        <strain evidence="10 11">SKKU-2015</strain>
        <tissue evidence="10">Whole body</tissue>
    </source>
</reference>
<dbReference type="OrthoDB" id="10265389at2759"/>
<evidence type="ECO:0000256" key="7">
    <source>
        <dbReference type="ARBA" id="ARBA00023158"/>
    </source>
</evidence>
<keyword evidence="11" id="KW-1185">Reference proteome</keyword>
<evidence type="ECO:0000256" key="6">
    <source>
        <dbReference type="ARBA" id="ARBA00023015"/>
    </source>
</evidence>
<sequence>MKVPLPVKLSKEAFVSLIDVLESVNSPLGDLSRRLWQSPCGSASPTAVGASIAALLQDNLLPHPPQRLIGIYALYDMIVARPTTSASSSVLERLISSPLTIVLFELMSETNTYSAEQLFVSHLLSHSQSRSEELPTNGQIAKTAAVTLYGALEDAIRSGASAATPNISSLQRMWSDRHPETLTSSYGLQPISAIVPDPDPFVVLDSGHLVGELGSVVALEDFTPAFVRIPPPFLPIELESKELRWIDPEPLHEIIWDPEMGMKGERGAELRDIISKAIKSPIPEKQIMKVCQMLNDDPKLVHLCGITPQKLPELVNNNAALATEILLKLMSSNQMPKYLDALVNMDMNLQSIDIVSRLSSTVQLPKDFMHTYINNCMQSCSDIPDKPTQIRRVRRVCLILKSFIKNKNIDLQDLFGEVQAFCTGYVGIREVTDLYRSLRMESAQQ</sequence>
<comment type="caution">
    <text evidence="10">The sequence shown here is derived from an EMBL/GenBank/DDBJ whole genome shotgun (WGS) entry which is preliminary data.</text>
</comment>
<dbReference type="GO" id="GO:0030014">
    <property type="term" value="C:CCR4-NOT complex"/>
    <property type="evidence" value="ECO:0007669"/>
    <property type="project" value="InterPro"/>
</dbReference>
<keyword evidence="9" id="KW-0539">Nucleus</keyword>
<dbReference type="InterPro" id="IPR019312">
    <property type="entry name" value="CNOT11"/>
</dbReference>
<dbReference type="GO" id="GO:0031047">
    <property type="term" value="P:regulatory ncRNA-mediated gene silencing"/>
    <property type="evidence" value="ECO:0007669"/>
    <property type="project" value="UniProtKB-KW"/>
</dbReference>
<dbReference type="PANTHER" id="PTHR15975:SF0">
    <property type="entry name" value="CCR4-NOT TRANSCRIPTION COMPLEX SUBUNIT 11"/>
    <property type="match status" value="1"/>
</dbReference>
<evidence type="ECO:0000256" key="4">
    <source>
        <dbReference type="ARBA" id="ARBA00014872"/>
    </source>
</evidence>